<dbReference type="EC" id="2.3.1.-" evidence="2"/>
<keyword evidence="3" id="KW-1185">Reference proteome</keyword>
<organism evidence="2 3">
    <name type="scientific">Rhizobium halophytocola</name>
    <dbReference type="NCBI Taxonomy" id="735519"/>
    <lineage>
        <taxon>Bacteria</taxon>
        <taxon>Pseudomonadati</taxon>
        <taxon>Pseudomonadota</taxon>
        <taxon>Alphaproteobacteria</taxon>
        <taxon>Hyphomicrobiales</taxon>
        <taxon>Rhizobiaceae</taxon>
        <taxon>Rhizobium/Agrobacterium group</taxon>
        <taxon>Rhizobium</taxon>
    </lineage>
</organism>
<evidence type="ECO:0000313" key="3">
    <source>
        <dbReference type="Proteomes" id="UP000759443"/>
    </source>
</evidence>
<evidence type="ECO:0000313" key="2">
    <source>
        <dbReference type="EMBL" id="MBP1852316.1"/>
    </source>
</evidence>
<sequence>MAATRPASPRHRSTPQITIRARTPDDAAGVAALHSLPGYRFGTLRLPHETVDNVRKRIEQTPADAVTLVAVLEDRIVGDIGLTPMAGRRRHSGELGMGVHDGHVGQGIGRAMLAEALAIADDWLDLKRVQLTVYPDNEPALALYRRFGFEEEGRLRMFAFRAGAHVDALVMARLRP</sequence>
<dbReference type="EMBL" id="JAGGJU010000011">
    <property type="protein sequence ID" value="MBP1852316.1"/>
    <property type="molecule type" value="Genomic_DNA"/>
</dbReference>
<dbReference type="InterPro" id="IPR000182">
    <property type="entry name" value="GNAT_dom"/>
</dbReference>
<accession>A0ABS4E2Z8</accession>
<dbReference type="SUPFAM" id="SSF55729">
    <property type="entry name" value="Acyl-CoA N-acyltransferases (Nat)"/>
    <property type="match status" value="1"/>
</dbReference>
<dbReference type="PROSITE" id="PS51186">
    <property type="entry name" value="GNAT"/>
    <property type="match status" value="1"/>
</dbReference>
<dbReference type="InterPro" id="IPR051531">
    <property type="entry name" value="N-acetyltransferase"/>
</dbReference>
<dbReference type="InterPro" id="IPR016181">
    <property type="entry name" value="Acyl_CoA_acyltransferase"/>
</dbReference>
<name>A0ABS4E2Z8_9HYPH</name>
<keyword evidence="2" id="KW-0012">Acyltransferase</keyword>
<comment type="caution">
    <text evidence="2">The sequence shown here is derived from an EMBL/GenBank/DDBJ whole genome shotgun (WGS) entry which is preliminary data.</text>
</comment>
<gene>
    <name evidence="2" type="ORF">J2Z17_003773</name>
</gene>
<dbReference type="RefSeq" id="WP_342454433.1">
    <property type="nucleotide sequence ID" value="NZ_JAGGJU010000011.1"/>
</dbReference>
<dbReference type="CDD" id="cd04301">
    <property type="entry name" value="NAT_SF"/>
    <property type="match status" value="1"/>
</dbReference>
<reference evidence="2 3" key="1">
    <citation type="submission" date="2021-03" db="EMBL/GenBank/DDBJ databases">
        <title>Genomic Encyclopedia of Type Strains, Phase IV (KMG-IV): sequencing the most valuable type-strain genomes for metagenomic binning, comparative biology and taxonomic classification.</title>
        <authorList>
            <person name="Goeker M."/>
        </authorList>
    </citation>
    <scope>NUCLEOTIDE SEQUENCE [LARGE SCALE GENOMIC DNA]</scope>
    <source>
        <strain evidence="2 3">DSM 21600</strain>
    </source>
</reference>
<dbReference type="Gene3D" id="3.40.630.30">
    <property type="match status" value="1"/>
</dbReference>
<feature type="domain" description="N-acetyltransferase" evidence="1">
    <location>
        <begin position="17"/>
        <end position="176"/>
    </location>
</feature>
<evidence type="ECO:0000259" key="1">
    <source>
        <dbReference type="PROSITE" id="PS51186"/>
    </source>
</evidence>
<protein>
    <submittedName>
        <fullName evidence="2">Acetyltransferase</fullName>
        <ecNumber evidence="2">2.3.1.-</ecNumber>
    </submittedName>
</protein>
<dbReference type="GO" id="GO:0016746">
    <property type="term" value="F:acyltransferase activity"/>
    <property type="evidence" value="ECO:0007669"/>
    <property type="project" value="UniProtKB-KW"/>
</dbReference>
<dbReference type="PANTHER" id="PTHR43792">
    <property type="entry name" value="GNAT FAMILY, PUTATIVE (AFU_ORTHOLOGUE AFUA_3G00765)-RELATED-RELATED"/>
    <property type="match status" value="1"/>
</dbReference>
<dbReference type="Proteomes" id="UP000759443">
    <property type="component" value="Unassembled WGS sequence"/>
</dbReference>
<keyword evidence="2" id="KW-0808">Transferase</keyword>
<proteinExistence type="predicted"/>
<dbReference type="Pfam" id="PF00583">
    <property type="entry name" value="Acetyltransf_1"/>
    <property type="match status" value="1"/>
</dbReference>